<dbReference type="Proteomes" id="UP001058974">
    <property type="component" value="Chromosome 4"/>
</dbReference>
<feature type="domain" description="Water stress and hypersensitive response" evidence="2">
    <location>
        <begin position="89"/>
        <end position="206"/>
    </location>
</feature>
<accession>A0A9D4XKX3</accession>
<evidence type="ECO:0000313" key="4">
    <source>
        <dbReference type="Proteomes" id="UP001058974"/>
    </source>
</evidence>
<dbReference type="InterPro" id="IPR004864">
    <property type="entry name" value="LEA_2"/>
</dbReference>
<dbReference type="Gene3D" id="2.60.40.1820">
    <property type="match status" value="1"/>
</dbReference>
<feature type="non-terminal residue" evidence="3">
    <location>
        <position position="1"/>
    </location>
</feature>
<evidence type="ECO:0000313" key="3">
    <source>
        <dbReference type="EMBL" id="KAI5421864.1"/>
    </source>
</evidence>
<dbReference type="InterPro" id="IPR045043">
    <property type="entry name" value="Lea14-like"/>
</dbReference>
<gene>
    <name evidence="3" type="ORF">KIW84_045344</name>
</gene>
<dbReference type="SUPFAM" id="SSF117070">
    <property type="entry name" value="LEA14-like"/>
    <property type="match status" value="1"/>
</dbReference>
<dbReference type="PANTHER" id="PTHR31459">
    <property type="match status" value="1"/>
</dbReference>
<dbReference type="EMBL" id="JAMSHJ010000004">
    <property type="protein sequence ID" value="KAI5421864.1"/>
    <property type="molecule type" value="Genomic_DNA"/>
</dbReference>
<proteinExistence type="inferred from homology"/>
<dbReference type="GO" id="GO:0009269">
    <property type="term" value="P:response to desiccation"/>
    <property type="evidence" value="ECO:0007669"/>
    <property type="project" value="InterPro"/>
</dbReference>
<protein>
    <recommendedName>
        <fullName evidence="2">Water stress and hypersensitive response domain-containing protein</fullName>
    </recommendedName>
</protein>
<dbReference type="GO" id="GO:0005829">
    <property type="term" value="C:cytosol"/>
    <property type="evidence" value="ECO:0007669"/>
    <property type="project" value="TreeGrafter"/>
</dbReference>
<reference evidence="3 4" key="1">
    <citation type="journal article" date="2022" name="Nat. Genet.">
        <title>Improved pea reference genome and pan-genome highlight genomic features and evolutionary characteristics.</title>
        <authorList>
            <person name="Yang T."/>
            <person name="Liu R."/>
            <person name="Luo Y."/>
            <person name="Hu S."/>
            <person name="Wang D."/>
            <person name="Wang C."/>
            <person name="Pandey M.K."/>
            <person name="Ge S."/>
            <person name="Xu Q."/>
            <person name="Li N."/>
            <person name="Li G."/>
            <person name="Huang Y."/>
            <person name="Saxena R.K."/>
            <person name="Ji Y."/>
            <person name="Li M."/>
            <person name="Yan X."/>
            <person name="He Y."/>
            <person name="Liu Y."/>
            <person name="Wang X."/>
            <person name="Xiang C."/>
            <person name="Varshney R.K."/>
            <person name="Ding H."/>
            <person name="Gao S."/>
            <person name="Zong X."/>
        </authorList>
    </citation>
    <scope>NUCLEOTIDE SEQUENCE [LARGE SCALE GENOMIC DNA]</scope>
    <source>
        <strain evidence="3 4">cv. Zhongwan 6</strain>
    </source>
</reference>
<dbReference type="Gramene" id="Psat04G0534400-T1">
    <property type="protein sequence ID" value="KAI5421864.1"/>
    <property type="gene ID" value="KIW84_045344"/>
</dbReference>
<evidence type="ECO:0000256" key="1">
    <source>
        <dbReference type="ARBA" id="ARBA00005960"/>
    </source>
</evidence>
<evidence type="ECO:0000259" key="2">
    <source>
        <dbReference type="SMART" id="SM00769"/>
    </source>
</evidence>
<dbReference type="AlphaFoldDB" id="A0A9D4XKX3"/>
<comment type="similarity">
    <text evidence="1">Belongs to the LEA type 2 family.</text>
</comment>
<organism evidence="3 4">
    <name type="scientific">Pisum sativum</name>
    <name type="common">Garden pea</name>
    <name type="synonym">Lathyrus oleraceus</name>
    <dbReference type="NCBI Taxonomy" id="3888"/>
    <lineage>
        <taxon>Eukaryota</taxon>
        <taxon>Viridiplantae</taxon>
        <taxon>Streptophyta</taxon>
        <taxon>Embryophyta</taxon>
        <taxon>Tracheophyta</taxon>
        <taxon>Spermatophyta</taxon>
        <taxon>Magnoliopsida</taxon>
        <taxon>eudicotyledons</taxon>
        <taxon>Gunneridae</taxon>
        <taxon>Pentapetalae</taxon>
        <taxon>rosids</taxon>
        <taxon>fabids</taxon>
        <taxon>Fabales</taxon>
        <taxon>Fabaceae</taxon>
        <taxon>Papilionoideae</taxon>
        <taxon>50 kb inversion clade</taxon>
        <taxon>NPAAA clade</taxon>
        <taxon>Hologalegina</taxon>
        <taxon>IRL clade</taxon>
        <taxon>Fabeae</taxon>
        <taxon>Lathyrus</taxon>
    </lineage>
</organism>
<keyword evidence="4" id="KW-1185">Reference proteome</keyword>
<dbReference type="InterPro" id="IPR013990">
    <property type="entry name" value="WHy-dom"/>
</dbReference>
<comment type="caution">
    <text evidence="3">The sequence shown here is derived from an EMBL/GenBank/DDBJ whole genome shotgun (WGS) entry which is preliminary data.</text>
</comment>
<name>A0A9D4XKX3_PEA</name>
<dbReference type="SMART" id="SM00769">
    <property type="entry name" value="WHy"/>
    <property type="match status" value="1"/>
</dbReference>
<dbReference type="FunFam" id="2.60.40.1820:FF:000001">
    <property type="entry name" value="Desiccation protectant protein Lea14-like"/>
    <property type="match status" value="1"/>
</dbReference>
<dbReference type="PANTHER" id="PTHR31459:SF15">
    <property type="entry name" value="DESICCATION PROTECTANT PROTEIN LEA14"/>
    <property type="match status" value="1"/>
</dbReference>
<dbReference type="Pfam" id="PF03168">
    <property type="entry name" value="LEA_2"/>
    <property type="match status" value="1"/>
</dbReference>
<sequence>NINSVNILSQGSFNGSRYCRDKRHPVSNKLHIRVRLRHYKTHVFLLIHTQLSYVRFRFRIRRYFKMSHLVNKVKNFVSDKFHGVAKPEASVADVEFQRATMNSVEYLARVAVDNPYSHSLPICEVNYAFKSDTREIVSGTIPDPGSLKAKDTTMVDVHVKVPYNILVSLAKDIGADWDIDYQLDVGLVIDLPVVGNFTIPLSRKGEIKLPKLF</sequence>